<keyword evidence="1" id="KW-1133">Transmembrane helix</keyword>
<proteinExistence type="predicted"/>
<dbReference type="RefSeq" id="WP_081129788.1">
    <property type="nucleotide sequence ID" value="NZ_LDOS01000002.1"/>
</dbReference>
<feature type="transmembrane region" description="Helical" evidence="1">
    <location>
        <begin position="31"/>
        <end position="53"/>
    </location>
</feature>
<reference evidence="2 3" key="1">
    <citation type="submission" date="2017-02" db="EMBL/GenBank/DDBJ databases">
        <title>Whole genome sequencing of Metallibacterium scheffleri DSM 24874 (T).</title>
        <authorList>
            <person name="Kumar S."/>
            <person name="Patil P."/>
            <person name="Patil P.B."/>
        </authorList>
    </citation>
    <scope>NUCLEOTIDE SEQUENCE [LARGE SCALE GENOMIC DNA]</scope>
    <source>
        <strain evidence="2 3">DSM 24874</strain>
    </source>
</reference>
<dbReference type="STRING" id="993689.GCA_002077135_03364"/>
<dbReference type="InterPro" id="IPR012861">
    <property type="entry name" value="DUF1634"/>
</dbReference>
<dbReference type="Proteomes" id="UP000307749">
    <property type="component" value="Unassembled WGS sequence"/>
</dbReference>
<keyword evidence="3" id="KW-1185">Reference proteome</keyword>
<dbReference type="AlphaFoldDB" id="A0A4S3KK71"/>
<comment type="caution">
    <text evidence="2">The sequence shown here is derived from an EMBL/GenBank/DDBJ whole genome shotgun (WGS) entry which is preliminary data.</text>
</comment>
<protein>
    <recommendedName>
        <fullName evidence="4">DUF1634 domain-containing protein</fullName>
    </recommendedName>
</protein>
<dbReference type="Pfam" id="PF07843">
    <property type="entry name" value="DUF1634"/>
    <property type="match status" value="1"/>
</dbReference>
<name>A0A4S3KK71_9GAMM</name>
<feature type="transmembrane region" description="Helical" evidence="1">
    <location>
        <begin position="127"/>
        <end position="145"/>
    </location>
</feature>
<evidence type="ECO:0000313" key="2">
    <source>
        <dbReference type="EMBL" id="THD09099.1"/>
    </source>
</evidence>
<keyword evidence="1" id="KW-0472">Membrane</keyword>
<keyword evidence="1" id="KW-0812">Transmembrane</keyword>
<evidence type="ECO:0000313" key="3">
    <source>
        <dbReference type="Proteomes" id="UP000307749"/>
    </source>
</evidence>
<accession>A0A4S3KK71</accession>
<evidence type="ECO:0008006" key="4">
    <source>
        <dbReference type="Google" id="ProtNLM"/>
    </source>
</evidence>
<evidence type="ECO:0000256" key="1">
    <source>
        <dbReference type="SAM" id="Phobius"/>
    </source>
</evidence>
<feature type="transmembrane region" description="Helical" evidence="1">
    <location>
        <begin position="87"/>
        <end position="107"/>
    </location>
</feature>
<organism evidence="2 3">
    <name type="scientific">Metallibacterium scheffleri</name>
    <dbReference type="NCBI Taxonomy" id="993689"/>
    <lineage>
        <taxon>Bacteria</taxon>
        <taxon>Pseudomonadati</taxon>
        <taxon>Pseudomonadota</taxon>
        <taxon>Gammaproteobacteria</taxon>
        <taxon>Lysobacterales</taxon>
        <taxon>Rhodanobacteraceae</taxon>
        <taxon>Metallibacterium</taxon>
    </lineage>
</organism>
<dbReference type="EMBL" id="MWQO01000042">
    <property type="protein sequence ID" value="THD09099.1"/>
    <property type="molecule type" value="Genomic_DNA"/>
</dbReference>
<sequence length="146" mass="15796">MSRGHPHPHAAPLRAAELTRRVRQVELAISWVLRIGVIVSVLVIGAGLLLMFLHHPEQARLWDDGSNYHALVQPGAYFPHSLAQLRAALAAGAGSGVVVLGVLLLILTPVLRVAVSVLSFVYERDMPMVLVTLFVLTVLVLSFVLA</sequence>
<gene>
    <name evidence="2" type="ORF">B1806_11995</name>
</gene>